<comment type="subcellular location">
    <subcellularLocation>
        <location evidence="1">Cytoplasm</location>
    </subcellularLocation>
</comment>
<dbReference type="GO" id="GO:0016020">
    <property type="term" value="C:membrane"/>
    <property type="evidence" value="ECO:0007669"/>
    <property type="project" value="TreeGrafter"/>
</dbReference>
<proteinExistence type="inferred from homology"/>
<dbReference type="GO" id="GO:0004439">
    <property type="term" value="F:phosphatidylinositol-4,5-bisphosphate 5-phosphatase activity"/>
    <property type="evidence" value="ECO:0007669"/>
    <property type="project" value="UniProtKB-EC"/>
</dbReference>
<feature type="compositionally biased region" description="Pro residues" evidence="9">
    <location>
        <begin position="1067"/>
        <end position="1083"/>
    </location>
</feature>
<keyword evidence="6" id="KW-0963">Cytoplasm</keyword>
<evidence type="ECO:0000313" key="11">
    <source>
        <dbReference type="EMBL" id="MBW0467869.1"/>
    </source>
</evidence>
<dbReference type="Proteomes" id="UP000765509">
    <property type="component" value="Unassembled WGS sequence"/>
</dbReference>
<dbReference type="InterPro" id="IPR002013">
    <property type="entry name" value="SAC_dom"/>
</dbReference>
<gene>
    <name evidence="11" type="ORF">O181_007584</name>
</gene>
<evidence type="ECO:0000256" key="6">
    <source>
        <dbReference type="ARBA" id="ARBA00022490"/>
    </source>
</evidence>
<evidence type="ECO:0000256" key="2">
    <source>
        <dbReference type="ARBA" id="ARBA00008943"/>
    </source>
</evidence>
<dbReference type="PROSITE" id="PS50275">
    <property type="entry name" value="SAC"/>
    <property type="match status" value="1"/>
</dbReference>
<organism evidence="11 12">
    <name type="scientific">Austropuccinia psidii MF-1</name>
    <dbReference type="NCBI Taxonomy" id="1389203"/>
    <lineage>
        <taxon>Eukaryota</taxon>
        <taxon>Fungi</taxon>
        <taxon>Dikarya</taxon>
        <taxon>Basidiomycota</taxon>
        <taxon>Pucciniomycotina</taxon>
        <taxon>Pucciniomycetes</taxon>
        <taxon>Pucciniales</taxon>
        <taxon>Sphaerophragmiaceae</taxon>
        <taxon>Austropuccinia</taxon>
    </lineage>
</organism>
<comment type="caution">
    <text evidence="11">The sequence shown here is derived from an EMBL/GenBank/DDBJ whole genome shotgun (WGS) entry which is preliminary data.</text>
</comment>
<dbReference type="GO" id="GO:0005737">
    <property type="term" value="C:cytoplasm"/>
    <property type="evidence" value="ECO:0007669"/>
    <property type="project" value="UniProtKB-SubCell"/>
</dbReference>
<dbReference type="InterPro" id="IPR036691">
    <property type="entry name" value="Endo/exonu/phosph_ase_sf"/>
</dbReference>
<dbReference type="GO" id="GO:0015031">
    <property type="term" value="P:protein transport"/>
    <property type="evidence" value="ECO:0007669"/>
    <property type="project" value="UniProtKB-KW"/>
</dbReference>
<keyword evidence="8" id="KW-0653">Protein transport</keyword>
<evidence type="ECO:0000313" key="12">
    <source>
        <dbReference type="Proteomes" id="UP000765509"/>
    </source>
</evidence>
<evidence type="ECO:0000256" key="7">
    <source>
        <dbReference type="ARBA" id="ARBA00022801"/>
    </source>
</evidence>
<dbReference type="GO" id="GO:0043813">
    <property type="term" value="F:phosphatidylinositol-3,5-bisphosphate 5-phosphatase activity"/>
    <property type="evidence" value="ECO:0007669"/>
    <property type="project" value="TreeGrafter"/>
</dbReference>
<evidence type="ECO:0000256" key="1">
    <source>
        <dbReference type="ARBA" id="ARBA00004496"/>
    </source>
</evidence>
<dbReference type="EMBL" id="AVOT02001703">
    <property type="protein sequence ID" value="MBW0467869.1"/>
    <property type="molecule type" value="Genomic_DNA"/>
</dbReference>
<dbReference type="PANTHER" id="PTHR11200:SF257">
    <property type="entry name" value="PHOSPHOINOSITIDE 5-PHOSPHATASE"/>
    <property type="match status" value="1"/>
</dbReference>
<evidence type="ECO:0000256" key="5">
    <source>
        <dbReference type="ARBA" id="ARBA00022448"/>
    </source>
</evidence>
<evidence type="ECO:0000256" key="3">
    <source>
        <dbReference type="ARBA" id="ARBA00009678"/>
    </source>
</evidence>
<protein>
    <recommendedName>
        <fullName evidence="4">phosphoinositide 5-phosphatase</fullName>
        <ecNumber evidence="4">3.1.3.36</ecNumber>
    </recommendedName>
</protein>
<dbReference type="OrthoDB" id="405996at2759"/>
<dbReference type="InterPro" id="IPR046985">
    <property type="entry name" value="IP5"/>
</dbReference>
<dbReference type="Pfam" id="PF22669">
    <property type="entry name" value="Exo_endo_phos2"/>
    <property type="match status" value="1"/>
</dbReference>
<accession>A0A9Q3BM90</accession>
<evidence type="ECO:0000259" key="10">
    <source>
        <dbReference type="PROSITE" id="PS50275"/>
    </source>
</evidence>
<comment type="similarity">
    <text evidence="2">Belongs to the synaptojanin family.</text>
</comment>
<feature type="region of interest" description="Disordered" evidence="9">
    <location>
        <begin position="976"/>
        <end position="1107"/>
    </location>
</feature>
<dbReference type="InterPro" id="IPR000300">
    <property type="entry name" value="IPPc"/>
</dbReference>
<feature type="compositionally biased region" description="Low complexity" evidence="9">
    <location>
        <begin position="993"/>
        <end position="1011"/>
    </location>
</feature>
<sequence>MMRRAELNLSLLPKPRTFILSSSTHALIFRPAGNSQTRPLIVEFVNLEDIEGQLQAATRITPCWGCLGFLEIENEIFIIVITHATPVGLLQPNREEIYRVVSVELFCLTSAAFGNQHLSHYSSNSTIPSLDPDDLLLAEPSALNGIKKILSNGQFYFSASFTDIFSRTECRLSDNQSRDESPMFSWNSFMLSGLKGFKDSLPTESQLQLDCQSFLVSIFQGYAAIYDLKLPPSPQVSMNDLEAEELNQPASISIALFSRLSSRRAGTRFNTRGIDDDGHVANYVETEILISIGSILFSFVQVRGSVPVFFEQAGTGMSNVIGGLSGQGHRINITRAGIATQPAFERHFEDLLLRYNAVQIMNLLSHSRESELALSQAYHERLKVFASDAVQMTYFDLHQRAKVGGLDSLRTQLMNVPSIWGKLDQFGFFLAKVATDGTTEVITRQNGVFRTNCLDCLDRTNVVQEMLSKMVVEIFLSTTSPHLLRSDHLWNCHRSLWADNGNVLSKIYAGTGALNTTFTRGGKQTFSGILSNASKSVERMYNSNFIDKSKQNHIDLLLGNLSDQKPVKVFDPINETVQKLLHNRRPEYSQSVPITIWVGTYNLNGRFPSAVNNDELMTWLWPVTNYEPDIMAVAFQEIVKLSPQQIMVTDPQKKRRWEQIILNSLENRPEKNATYLILRSDQLVGAALIILVKSHLINAIRSVEAKTKKTGLKGIAGNKGAVAIRLEVYDTSFCFVTAHFAAGYSNVEERNRDYETIANGLEFSKGRTIGSHENVIWAGDFNYRIGGGLSNLAVRQASADEDFVMLLAADQLLACMGTQSVFPRYLEGPISFAPTYKYDVGSDRYDTSEKMRTPAWTDRILYQGNDLDLTHYARAELKSSDHRPVYALLKAKVRVVDRVKRDVIKQNILASSEVQSICRTVLTPSQAGSSLNIVAPLDEWWKTTEYPDGTYEPTPYEVANVTGHSSHSANRLPLHTFDRQTPSSVPASPPPASAKAIPPAIPARPASRSPSQNRKAERPLSIPLLKKPPPPPPRPTSTLRVTPSKESLRSTLETRFNNSLAQLVTSSPPPIPPKPKPPKPALKPKPAHLNNSVPKKPEVGAEGQTIR</sequence>
<keyword evidence="12" id="KW-1185">Reference proteome</keyword>
<dbReference type="EC" id="3.1.3.36" evidence="4"/>
<reference evidence="11" key="1">
    <citation type="submission" date="2021-03" db="EMBL/GenBank/DDBJ databases">
        <title>Draft genome sequence of rust myrtle Austropuccinia psidii MF-1, a brazilian biotype.</title>
        <authorList>
            <person name="Quecine M.C."/>
            <person name="Pachon D.M.R."/>
            <person name="Bonatelli M.L."/>
            <person name="Correr F.H."/>
            <person name="Franceschini L.M."/>
            <person name="Leite T.F."/>
            <person name="Margarido G.R.A."/>
            <person name="Almeida C.A."/>
            <person name="Ferrarezi J.A."/>
            <person name="Labate C.A."/>
        </authorList>
    </citation>
    <scope>NUCLEOTIDE SEQUENCE</scope>
    <source>
        <strain evidence="11">MF-1</strain>
    </source>
</reference>
<comment type="similarity">
    <text evidence="3">In the central section; belongs to the inositol 1,4,5-trisphosphate 5-phosphatase family.</text>
</comment>
<dbReference type="Pfam" id="PF02383">
    <property type="entry name" value="Syja_N"/>
    <property type="match status" value="1"/>
</dbReference>
<dbReference type="AlphaFoldDB" id="A0A9Q3BM90"/>
<dbReference type="FunFam" id="3.60.10.10:FF:000029">
    <property type="entry name" value="Inositol polyphosphate 5-phosphatase"/>
    <property type="match status" value="1"/>
</dbReference>
<dbReference type="SUPFAM" id="SSF56219">
    <property type="entry name" value="DNase I-like"/>
    <property type="match status" value="1"/>
</dbReference>
<dbReference type="PANTHER" id="PTHR11200">
    <property type="entry name" value="INOSITOL 5-PHOSPHATASE"/>
    <property type="match status" value="1"/>
</dbReference>
<feature type="domain" description="SAC" evidence="10">
    <location>
        <begin position="146"/>
        <end position="510"/>
    </location>
</feature>
<feature type="compositionally biased region" description="Polar residues" evidence="9">
    <location>
        <begin position="1049"/>
        <end position="1066"/>
    </location>
</feature>
<name>A0A9Q3BM90_9BASI</name>
<dbReference type="GO" id="GO:0046856">
    <property type="term" value="P:phosphatidylinositol dephosphorylation"/>
    <property type="evidence" value="ECO:0007669"/>
    <property type="project" value="InterPro"/>
</dbReference>
<evidence type="ECO:0000256" key="8">
    <source>
        <dbReference type="ARBA" id="ARBA00022927"/>
    </source>
</evidence>
<feature type="compositionally biased region" description="Pro residues" evidence="9">
    <location>
        <begin position="1026"/>
        <end position="1035"/>
    </location>
</feature>
<evidence type="ECO:0000256" key="4">
    <source>
        <dbReference type="ARBA" id="ARBA00013044"/>
    </source>
</evidence>
<dbReference type="SMART" id="SM00128">
    <property type="entry name" value="IPPc"/>
    <property type="match status" value="1"/>
</dbReference>
<dbReference type="Gene3D" id="3.60.10.10">
    <property type="entry name" value="Endonuclease/exonuclease/phosphatase"/>
    <property type="match status" value="1"/>
</dbReference>
<evidence type="ECO:0000256" key="9">
    <source>
        <dbReference type="SAM" id="MobiDB-lite"/>
    </source>
</evidence>
<keyword evidence="5" id="KW-0813">Transport</keyword>
<keyword evidence="7" id="KW-0378">Hydrolase</keyword>